<comment type="caution">
    <text evidence="1">The sequence shown here is derived from an EMBL/GenBank/DDBJ whole genome shotgun (WGS) entry which is preliminary data.</text>
</comment>
<accession>A0ABU0IS25</accession>
<organism evidence="1 2">
    <name type="scientific">Caulobacter ginsengisoli</name>
    <dbReference type="NCBI Taxonomy" id="400775"/>
    <lineage>
        <taxon>Bacteria</taxon>
        <taxon>Pseudomonadati</taxon>
        <taxon>Pseudomonadota</taxon>
        <taxon>Alphaproteobacteria</taxon>
        <taxon>Caulobacterales</taxon>
        <taxon>Caulobacteraceae</taxon>
        <taxon>Caulobacter</taxon>
    </lineage>
</organism>
<name>A0ABU0IS25_9CAUL</name>
<keyword evidence="2" id="KW-1185">Reference proteome</keyword>
<evidence type="ECO:0000313" key="2">
    <source>
        <dbReference type="Proteomes" id="UP001228905"/>
    </source>
</evidence>
<evidence type="ECO:0000313" key="1">
    <source>
        <dbReference type="EMBL" id="MDQ0464815.1"/>
    </source>
</evidence>
<dbReference type="RefSeq" id="WP_307349749.1">
    <property type="nucleotide sequence ID" value="NZ_JAUSVS010000004.1"/>
</dbReference>
<dbReference type="EMBL" id="JAUSVS010000004">
    <property type="protein sequence ID" value="MDQ0464815.1"/>
    <property type="molecule type" value="Genomic_DNA"/>
</dbReference>
<proteinExistence type="predicted"/>
<sequence>MSRASSKAVLPPQPLGIGGLRNAIQTAEAAGGKRGAMTLHLTFRDAALIKRSREVSVDEVRFTDGVMHFMDVKVVIGDVAMSNLQAD</sequence>
<gene>
    <name evidence="1" type="ORF">QO010_002599</name>
</gene>
<reference evidence="1 2" key="1">
    <citation type="submission" date="2023-07" db="EMBL/GenBank/DDBJ databases">
        <title>Genomic Encyclopedia of Type Strains, Phase IV (KMG-IV): sequencing the most valuable type-strain genomes for metagenomic binning, comparative biology and taxonomic classification.</title>
        <authorList>
            <person name="Goeker M."/>
        </authorList>
    </citation>
    <scope>NUCLEOTIDE SEQUENCE [LARGE SCALE GENOMIC DNA]</scope>
    <source>
        <strain evidence="1 2">DSM 18695</strain>
    </source>
</reference>
<protein>
    <submittedName>
        <fullName evidence="1">Uncharacterized protein</fullName>
    </submittedName>
</protein>
<dbReference type="Proteomes" id="UP001228905">
    <property type="component" value="Unassembled WGS sequence"/>
</dbReference>